<dbReference type="FunFam" id="1.10.8.60:FF:000159">
    <property type="entry name" value="p-loop containing nucleoside triphosphate hydrolase protein"/>
    <property type="match status" value="1"/>
</dbReference>
<keyword evidence="9" id="KW-1185">Reference proteome</keyword>
<protein>
    <submittedName>
        <fullName evidence="8">P-loop containing nucleoside triphosphate hydrolase protein</fullName>
    </submittedName>
</protein>
<feature type="region of interest" description="Disordered" evidence="6">
    <location>
        <begin position="2132"/>
        <end position="2203"/>
    </location>
</feature>
<dbReference type="InterPro" id="IPR003593">
    <property type="entry name" value="AAA+_ATPase"/>
</dbReference>
<evidence type="ECO:0000256" key="5">
    <source>
        <dbReference type="SAM" id="Coils"/>
    </source>
</evidence>
<comment type="caution">
    <text evidence="8">The sequence shown here is derived from an EMBL/GenBank/DDBJ whole genome shotgun (WGS) entry which is preliminary data.</text>
</comment>
<evidence type="ECO:0000313" key="8">
    <source>
        <dbReference type="EMBL" id="KAK3386657.1"/>
    </source>
</evidence>
<evidence type="ECO:0000256" key="1">
    <source>
        <dbReference type="ARBA" id="ARBA00010378"/>
    </source>
</evidence>
<feature type="domain" description="AAA+ ATPase" evidence="7">
    <location>
        <begin position="1599"/>
        <end position="1738"/>
    </location>
</feature>
<feature type="domain" description="AAA+ ATPase" evidence="7">
    <location>
        <begin position="1321"/>
        <end position="1455"/>
    </location>
</feature>
<dbReference type="InterPro" id="IPR050773">
    <property type="entry name" value="CbxX/CfxQ_RuBisCO_ESX"/>
</dbReference>
<evidence type="ECO:0000256" key="3">
    <source>
        <dbReference type="ARBA" id="ARBA00022806"/>
    </source>
</evidence>
<feature type="coiled-coil region" evidence="5">
    <location>
        <begin position="1148"/>
        <end position="1236"/>
    </location>
</feature>
<dbReference type="Gene3D" id="1.10.8.60">
    <property type="match status" value="2"/>
</dbReference>
<name>A0AAE0NS39_9PEZI</name>
<dbReference type="CDD" id="cd18808">
    <property type="entry name" value="SF1_C_Upf1"/>
    <property type="match status" value="1"/>
</dbReference>
<dbReference type="EMBL" id="JAULSW010000003">
    <property type="protein sequence ID" value="KAK3386657.1"/>
    <property type="molecule type" value="Genomic_DNA"/>
</dbReference>
<evidence type="ECO:0000256" key="4">
    <source>
        <dbReference type="ARBA" id="ARBA00022840"/>
    </source>
</evidence>
<keyword evidence="4" id="KW-0067">ATP-binding</keyword>
<dbReference type="Pfam" id="PF00004">
    <property type="entry name" value="AAA"/>
    <property type="match status" value="3"/>
</dbReference>
<dbReference type="GO" id="GO:0004386">
    <property type="term" value="F:helicase activity"/>
    <property type="evidence" value="ECO:0007669"/>
    <property type="project" value="InterPro"/>
</dbReference>
<feature type="domain" description="AAA+ ATPase" evidence="7">
    <location>
        <begin position="1872"/>
        <end position="2009"/>
    </location>
</feature>
<dbReference type="FunFam" id="3.40.50.300:FF:000216">
    <property type="entry name" value="Type VII secretion ATPase EccA"/>
    <property type="match status" value="3"/>
</dbReference>
<dbReference type="CDD" id="cd17936">
    <property type="entry name" value="EEXXEc_NFX1"/>
    <property type="match status" value="1"/>
</dbReference>
<dbReference type="Pfam" id="PF13086">
    <property type="entry name" value="AAA_11"/>
    <property type="match status" value="1"/>
</dbReference>
<dbReference type="FunFam" id="3.40.50.300:FF:001660">
    <property type="entry name" value="NF-X1 finger and helicase protein, putative"/>
    <property type="match status" value="1"/>
</dbReference>
<evidence type="ECO:0000256" key="6">
    <source>
        <dbReference type="SAM" id="MobiDB-lite"/>
    </source>
</evidence>
<dbReference type="PRINTS" id="PR00819">
    <property type="entry name" value="CBXCFQXSUPER"/>
</dbReference>
<organism evidence="8 9">
    <name type="scientific">Podospora didyma</name>
    <dbReference type="NCBI Taxonomy" id="330526"/>
    <lineage>
        <taxon>Eukaryota</taxon>
        <taxon>Fungi</taxon>
        <taxon>Dikarya</taxon>
        <taxon>Ascomycota</taxon>
        <taxon>Pezizomycotina</taxon>
        <taxon>Sordariomycetes</taxon>
        <taxon>Sordariomycetidae</taxon>
        <taxon>Sordariales</taxon>
        <taxon>Podosporaceae</taxon>
        <taxon>Podospora</taxon>
    </lineage>
</organism>
<evidence type="ECO:0000259" key="7">
    <source>
        <dbReference type="SMART" id="SM00382"/>
    </source>
</evidence>
<comment type="similarity">
    <text evidence="1">Belongs to the CbxX/CfxQ family.</text>
</comment>
<gene>
    <name evidence="8" type="ORF">B0H63DRAFT_430461</name>
</gene>
<dbReference type="SMART" id="SM00382">
    <property type="entry name" value="AAA"/>
    <property type="match status" value="4"/>
</dbReference>
<sequence length="2297" mass="257011">MAANPEALRRAARLNTLFREILSGKRQPNTPHNAQLFLEAIQIQESPSACIESIVSSKSGLAAIRDSIRSNLSSAFMLSHTLPFLQFLSHPSIKALADGGLLRRILLVMAKPPTIWNALVEMSNAHQIPDDCLHSFAWLALELVSLPSKDEVDVLGDVQAIAAKKSLLKAEDHGARELGYKIERVLQIRSSTQQASAEGGPGGRHDNDHDDFRMIDIYPTTDEFLSTQQPYYQTAHEVFNHDLNRRASAHLDNQFRLLREDMLAELREDLQAATGGKKGKRNSLHLGPLVPMRLDMKDEATNKLKKCTLLLTCHGGLQSIPGKDVPARKKFLKEHPSFLRHQSFGVLCRGKDIFGFAFVDRDLDLLANSPPVVSLQFTDSKGLRGALLALALPTRELVRFILVDTPVFAYEPVLLGLKAITDMPLQSVLVNPKSCDTTFQTAPKLIPLVIWLKGLSQNLASNAMVDLESGESLRVDGAQLASLILALSRPLSCIQGPPGTGKSFIGARIAKYLFKADQRILVLSYTNHALDQFMEDLQDVGIPDYSMVRIGSRIKCTDRTRNLLLSDHRGGYRRSRGAWGLIDLLKHDALGSANELEQAFEQFQSFSIQWTDISEHLEFSSEDRHFYDAFKVPSEQSGWSRAGKRGRLVGPDYLYRQWVNGGGPGIFENQVTDTSRFIWEMPRSIRDSHAHRWRQAIIEVRLDTIQNLARQFNDVQQEITVQFDDAAADNLRQKKIIGCTTTGAAKYSHLIRAAKPDVILVEEAGEILESHILTALAPSVKQLILIGDHKQLRPKINNYALSVEKGEGFDLNRSLFERLIMQGTEHTTLRKQHRMVPEISVFPRHLTYPDLLDGPMTYGREPIRGLQDHVVFVNHGKLEDSDKSIKDRRDPDVKESKRNPFEAELILRIVKYFGQQGYSSKQLVVLTPYLGQLRVLQDVFRNNQEDPELSDMDKRDLIRAGLLTEAASKVDKHPLRISTIDNYQGEESDIVIASLTRSNESGDIGFMSAPERLNVLITRARNCLVLVGNMETFIRSKKGKTAWLPFFDLLKTHNHLYDGFPIKCERHPDRTALLKEPIDFDKSCPDGGCTEPCIATLKCGIHKCRSRCHRVTDHSKTNCNQLVEKVCDRQHKTKVRCGSQKDGCQKCIKEDKEQERRIKRDLQLEEDRQRRQEAYFRELQVIQDEIEHQRRKNKYEAEEEEQKKAIAQQHADLASLKDAQKRMEEQKKLKEKLAVRLAEKSAAKASTKANLRPTPTSDSLAFLPSNAQEEWEHLKEFEGAQSKPMDELMAMIGLEDVKQEFLGIKSKVDTAVRQGISMASERFNCTMLGNPGTGKTTVARLYAQFLTEVGVIPGTNFHETTGSKLANLGVSGCKKAVEDMLNDGGGVFFIDEAYQLTSGNNPGGGAVVDYLLAEVENLRGKIVFVSAGYSREMESFYAHNPGLPSRFPIDMKFADYTDDELLRILELKINKKYNRLMDCEDGLRGLYCRIVTRRIGRGRGKDGFGNARTVENTLDIISSRQAGRLRRARKRGSKPDDLLLTKEDLIGPEPSEALTKCEAWKKLQELIGLQSVKEAVKSLVDSIQQNYQRELDEQPLIQYSLNKVFLGNPGTGKTTVAKLYGSILVALGMLSKGEVVVRNPSDFIGAHLGQSEQQTKGILAVTTGKVLVIDEAYGLYGGGGSTADPYKTAAIDTIVAEVQSVPGDDRCVLLLGYKDQMETMFQNVNPGLSRRFPIASGFTFDDFSETELRLIFDLKLKQIGYTATDQAAGVAMEMLKRARNRPNFGNAGEIDIILDATKARHQRRVSKGKAKPSIFEALDFDENFDRAERSETNVEKLFEGTVGCDDIVARLRGYQDTVKTMKLLDLDPKENIPFNFLFRGPPGTGKTTTAKKMGKVFYDMGFLSTAEVIECSASDLVGQYVGQTGPKVQQLFDKALGKVLFVDEAYRLGEGHFAKEAMDEIVDSVTKDKYFKRLIIILAGYEADINRLMTVNAGLTSRFPEVIDFRSLTPLECISLLLRLLQKKKVVLKSRGKNLDLSCLESPPPPSKQMMIQQFENLAAQDNWASARDVGEIAKAVFNKLLQCKDDLTNGSLILTSPMIHNELRLMLDERTSRSKHAEPQLKSIEKLLSQGYAPPSTQTSFETSTAAAFSTTQAPSQNEPDVDEEDGEGPSAHSCPPETKPSAPKSRSRNDALRDAGVSDAVWEQLQRDREAEGKREDEYRRLVEASKKATADARDKIVKRLLEEEKRRKEEVAMREKLAAMGICPAGYQWVKQAGGYRCTAGGHFMSEKELGIGI</sequence>
<evidence type="ECO:0000313" key="9">
    <source>
        <dbReference type="Proteomes" id="UP001285441"/>
    </source>
</evidence>
<dbReference type="InterPro" id="IPR000641">
    <property type="entry name" value="CbxX/CfxQ"/>
</dbReference>
<evidence type="ECO:0000256" key="2">
    <source>
        <dbReference type="ARBA" id="ARBA00022741"/>
    </source>
</evidence>
<accession>A0AAE0NS39</accession>
<dbReference type="PANTHER" id="PTHR43392">
    <property type="entry name" value="AAA-TYPE ATPASE FAMILY PROTEIN / ANKYRIN REPEAT FAMILY PROTEIN"/>
    <property type="match status" value="1"/>
</dbReference>
<dbReference type="SUPFAM" id="SSF52540">
    <property type="entry name" value="P-loop containing nucleoside triphosphate hydrolases"/>
    <property type="match status" value="4"/>
</dbReference>
<dbReference type="InterPro" id="IPR003959">
    <property type="entry name" value="ATPase_AAA_core"/>
</dbReference>
<dbReference type="InterPro" id="IPR041677">
    <property type="entry name" value="DNA2/NAM7_AAA_11"/>
</dbReference>
<reference evidence="8" key="2">
    <citation type="submission" date="2023-06" db="EMBL/GenBank/DDBJ databases">
        <authorList>
            <consortium name="Lawrence Berkeley National Laboratory"/>
            <person name="Haridas S."/>
            <person name="Hensen N."/>
            <person name="Bonometti L."/>
            <person name="Westerberg I."/>
            <person name="Brannstrom I.O."/>
            <person name="Guillou S."/>
            <person name="Cros-Aarteil S."/>
            <person name="Calhoun S."/>
            <person name="Kuo A."/>
            <person name="Mondo S."/>
            <person name="Pangilinan J."/>
            <person name="Riley R."/>
            <person name="LaButti K."/>
            <person name="Andreopoulos B."/>
            <person name="Lipzen A."/>
            <person name="Chen C."/>
            <person name="Yanf M."/>
            <person name="Daum C."/>
            <person name="Ng V."/>
            <person name="Clum A."/>
            <person name="Steindorff A."/>
            <person name="Ohm R."/>
            <person name="Martin F."/>
            <person name="Silar P."/>
            <person name="Natvig D."/>
            <person name="Lalanne C."/>
            <person name="Gautier V."/>
            <person name="Ament-velasquez S.L."/>
            <person name="Kruys A."/>
            <person name="Hutchinson M.I."/>
            <person name="Powell A.J."/>
            <person name="Barry K."/>
            <person name="Miller A.N."/>
            <person name="Grigoriev I.V."/>
            <person name="Debuchy R."/>
            <person name="Gladieux P."/>
            <person name="Thoren M.H."/>
            <person name="Johannesson H."/>
        </authorList>
    </citation>
    <scope>NUCLEOTIDE SEQUENCE</scope>
    <source>
        <strain evidence="8">CBS 232.78</strain>
    </source>
</reference>
<keyword evidence="8" id="KW-0378">Hydrolase</keyword>
<dbReference type="InterPro" id="IPR047187">
    <property type="entry name" value="SF1_C_Upf1"/>
</dbReference>
<dbReference type="FunFam" id="1.10.8.60:FF:000160">
    <property type="entry name" value="WGS project CABT00000000 data, contig 2.55"/>
    <property type="match status" value="1"/>
</dbReference>
<dbReference type="InterPro" id="IPR027417">
    <property type="entry name" value="P-loop_NTPase"/>
</dbReference>
<dbReference type="CDD" id="cd00009">
    <property type="entry name" value="AAA"/>
    <property type="match status" value="2"/>
</dbReference>
<dbReference type="Proteomes" id="UP001285441">
    <property type="component" value="Unassembled WGS sequence"/>
</dbReference>
<dbReference type="GO" id="GO:0016887">
    <property type="term" value="F:ATP hydrolysis activity"/>
    <property type="evidence" value="ECO:0007669"/>
    <property type="project" value="InterPro"/>
</dbReference>
<keyword evidence="3" id="KW-0347">Helicase</keyword>
<dbReference type="CDD" id="cd06008">
    <property type="entry name" value="NF-X1-zinc-finger"/>
    <property type="match status" value="1"/>
</dbReference>
<dbReference type="Pfam" id="PF13087">
    <property type="entry name" value="AAA_12"/>
    <property type="match status" value="1"/>
</dbReference>
<proteinExistence type="inferred from homology"/>
<dbReference type="InterPro" id="IPR041627">
    <property type="entry name" value="AAA_lid_6"/>
</dbReference>
<keyword evidence="5" id="KW-0175">Coiled coil</keyword>
<feature type="compositionally biased region" description="Low complexity" evidence="6">
    <location>
        <begin position="2137"/>
        <end position="2155"/>
    </location>
</feature>
<keyword evidence="2" id="KW-0547">Nucleotide-binding</keyword>
<dbReference type="InterPro" id="IPR041679">
    <property type="entry name" value="DNA2/NAM7-like_C"/>
</dbReference>
<reference evidence="8" key="1">
    <citation type="journal article" date="2023" name="Mol. Phylogenet. Evol.">
        <title>Genome-scale phylogeny and comparative genomics of the fungal order Sordariales.</title>
        <authorList>
            <person name="Hensen N."/>
            <person name="Bonometti L."/>
            <person name="Westerberg I."/>
            <person name="Brannstrom I.O."/>
            <person name="Guillou S."/>
            <person name="Cros-Aarteil S."/>
            <person name="Calhoun S."/>
            <person name="Haridas S."/>
            <person name="Kuo A."/>
            <person name="Mondo S."/>
            <person name="Pangilinan J."/>
            <person name="Riley R."/>
            <person name="LaButti K."/>
            <person name="Andreopoulos B."/>
            <person name="Lipzen A."/>
            <person name="Chen C."/>
            <person name="Yan M."/>
            <person name="Daum C."/>
            <person name="Ng V."/>
            <person name="Clum A."/>
            <person name="Steindorff A."/>
            <person name="Ohm R.A."/>
            <person name="Martin F."/>
            <person name="Silar P."/>
            <person name="Natvig D.O."/>
            <person name="Lalanne C."/>
            <person name="Gautier V."/>
            <person name="Ament-Velasquez S.L."/>
            <person name="Kruys A."/>
            <person name="Hutchinson M.I."/>
            <person name="Powell A.J."/>
            <person name="Barry K."/>
            <person name="Miller A.N."/>
            <person name="Grigoriev I.V."/>
            <person name="Debuchy R."/>
            <person name="Gladieux P."/>
            <person name="Hiltunen Thoren M."/>
            <person name="Johannesson H."/>
        </authorList>
    </citation>
    <scope>NUCLEOTIDE SEQUENCE</scope>
    <source>
        <strain evidence="8">CBS 232.78</strain>
    </source>
</reference>
<dbReference type="Gene3D" id="3.40.50.300">
    <property type="entry name" value="P-loop containing nucleotide triphosphate hydrolases"/>
    <property type="match status" value="5"/>
</dbReference>
<dbReference type="Pfam" id="PF17866">
    <property type="entry name" value="AAA_lid_6"/>
    <property type="match status" value="2"/>
</dbReference>
<feature type="domain" description="AAA+ ATPase" evidence="7">
    <location>
        <begin position="488"/>
        <end position="911"/>
    </location>
</feature>
<dbReference type="GO" id="GO:0005524">
    <property type="term" value="F:ATP binding"/>
    <property type="evidence" value="ECO:0007669"/>
    <property type="project" value="UniProtKB-KW"/>
</dbReference>
<dbReference type="PANTHER" id="PTHR43392:SF2">
    <property type="entry name" value="AAA-TYPE ATPASE FAMILY PROTEIN _ ANKYRIN REPEAT FAMILY PROTEIN"/>
    <property type="match status" value="1"/>
</dbReference>